<protein>
    <recommendedName>
        <fullName evidence="1">Glycosyltransferase 2-like domain-containing protein</fullName>
    </recommendedName>
</protein>
<accession>A0ABN0UFD3</accession>
<dbReference type="InterPro" id="IPR011990">
    <property type="entry name" value="TPR-like_helical_dom_sf"/>
</dbReference>
<organism evidence="2 3">
    <name type="scientific">Cryptosporangium japonicum</name>
    <dbReference type="NCBI Taxonomy" id="80872"/>
    <lineage>
        <taxon>Bacteria</taxon>
        <taxon>Bacillati</taxon>
        <taxon>Actinomycetota</taxon>
        <taxon>Actinomycetes</taxon>
        <taxon>Cryptosporangiales</taxon>
        <taxon>Cryptosporangiaceae</taxon>
        <taxon>Cryptosporangium</taxon>
    </lineage>
</organism>
<dbReference type="PANTHER" id="PTHR43630:SF2">
    <property type="entry name" value="GLYCOSYLTRANSFERASE"/>
    <property type="match status" value="1"/>
</dbReference>
<dbReference type="Pfam" id="PF00535">
    <property type="entry name" value="Glycos_transf_2"/>
    <property type="match status" value="1"/>
</dbReference>
<keyword evidence="3" id="KW-1185">Reference proteome</keyword>
<evidence type="ECO:0000259" key="1">
    <source>
        <dbReference type="Pfam" id="PF00535"/>
    </source>
</evidence>
<sequence length="313" mass="33303">MSDLIAAVLIVRDEEATLPGCLASLRGVVDAVHVYDTGSADGTVEVASAAGAVVRRGHWVDDFAAARNTAHEGVSTPWVLAVDADQRYAGDPGALRACLRATDADVLRVEIDNAHDELPYTHSEGRIYRPDTAVWHGRIHERLMGGVTAAVPRAAITLSHDGYATPEARRAKSARNAALARRALEEQVSAATMLDLGRSLVGAGQWQEAVDTFEALRERFPGTPEWTEGTDFLARLVLAGGLDEVCLVLVAQLRAVGAPGPYCDWLAAQALAQLGDVAGAARLLDGVTEVVDTAGRRHDPAALRELRDLVGRL</sequence>
<dbReference type="Gene3D" id="3.90.550.10">
    <property type="entry name" value="Spore Coat Polysaccharide Biosynthesis Protein SpsA, Chain A"/>
    <property type="match status" value="1"/>
</dbReference>
<proteinExistence type="predicted"/>
<dbReference type="Pfam" id="PF13174">
    <property type="entry name" value="TPR_6"/>
    <property type="match status" value="1"/>
</dbReference>
<dbReference type="PANTHER" id="PTHR43630">
    <property type="entry name" value="POLY-BETA-1,6-N-ACETYL-D-GLUCOSAMINE SYNTHASE"/>
    <property type="match status" value="1"/>
</dbReference>
<dbReference type="EMBL" id="BAAAGX010000014">
    <property type="protein sequence ID" value="GAA0248734.1"/>
    <property type="molecule type" value="Genomic_DNA"/>
</dbReference>
<dbReference type="SUPFAM" id="SSF48452">
    <property type="entry name" value="TPR-like"/>
    <property type="match status" value="1"/>
</dbReference>
<dbReference type="SUPFAM" id="SSF53448">
    <property type="entry name" value="Nucleotide-diphospho-sugar transferases"/>
    <property type="match status" value="1"/>
</dbReference>
<name>A0ABN0UFD3_9ACTN</name>
<reference evidence="2 3" key="1">
    <citation type="journal article" date="2019" name="Int. J. Syst. Evol. Microbiol.">
        <title>The Global Catalogue of Microorganisms (GCM) 10K type strain sequencing project: providing services to taxonomists for standard genome sequencing and annotation.</title>
        <authorList>
            <consortium name="The Broad Institute Genomics Platform"/>
            <consortium name="The Broad Institute Genome Sequencing Center for Infectious Disease"/>
            <person name="Wu L."/>
            <person name="Ma J."/>
        </authorList>
    </citation>
    <scope>NUCLEOTIDE SEQUENCE [LARGE SCALE GENOMIC DNA]</scope>
    <source>
        <strain evidence="2 3">JCM 10425</strain>
    </source>
</reference>
<comment type="caution">
    <text evidence="2">The sequence shown here is derived from an EMBL/GenBank/DDBJ whole genome shotgun (WGS) entry which is preliminary data.</text>
</comment>
<feature type="domain" description="Glycosyltransferase 2-like" evidence="1">
    <location>
        <begin position="8"/>
        <end position="100"/>
    </location>
</feature>
<dbReference type="RefSeq" id="WP_344650119.1">
    <property type="nucleotide sequence ID" value="NZ_BAAAGX010000014.1"/>
</dbReference>
<gene>
    <name evidence="2" type="ORF">GCM10009539_37520</name>
</gene>
<dbReference type="InterPro" id="IPR001173">
    <property type="entry name" value="Glyco_trans_2-like"/>
</dbReference>
<dbReference type="InterPro" id="IPR029044">
    <property type="entry name" value="Nucleotide-diphossugar_trans"/>
</dbReference>
<evidence type="ECO:0000313" key="3">
    <source>
        <dbReference type="Proteomes" id="UP001500967"/>
    </source>
</evidence>
<evidence type="ECO:0000313" key="2">
    <source>
        <dbReference type="EMBL" id="GAA0248734.1"/>
    </source>
</evidence>
<dbReference type="InterPro" id="IPR019734">
    <property type="entry name" value="TPR_rpt"/>
</dbReference>
<dbReference type="Proteomes" id="UP001500967">
    <property type="component" value="Unassembled WGS sequence"/>
</dbReference>